<dbReference type="EMBL" id="SSTM01000005">
    <property type="protein sequence ID" value="TJW09991.1"/>
    <property type="molecule type" value="Genomic_DNA"/>
</dbReference>
<dbReference type="PANTHER" id="PTHR21445">
    <property type="entry name" value="ENDONUCLEASE IV ENDODEOXYRIBONUCLEASE IV"/>
    <property type="match status" value="1"/>
</dbReference>
<dbReference type="AlphaFoldDB" id="A0A3N0A8L4"/>
<dbReference type="PROSITE" id="PS00731">
    <property type="entry name" value="AP_NUCLEASE_F2_3"/>
    <property type="match status" value="1"/>
</dbReference>
<keyword evidence="7" id="KW-0255">Endonuclease</keyword>
<evidence type="ECO:0000256" key="1">
    <source>
        <dbReference type="ARBA" id="ARBA00005340"/>
    </source>
</evidence>
<dbReference type="RefSeq" id="WP_123186098.1">
    <property type="nucleotide sequence ID" value="NZ_CANPEU010000016.1"/>
</dbReference>
<dbReference type="EMBL" id="JACHYA010000002">
    <property type="protein sequence ID" value="MBB3170964.1"/>
    <property type="molecule type" value="Genomic_DNA"/>
</dbReference>
<dbReference type="GO" id="GO:0006284">
    <property type="term" value="P:base-excision repair"/>
    <property type="evidence" value="ECO:0007669"/>
    <property type="project" value="TreeGrafter"/>
</dbReference>
<evidence type="ECO:0000256" key="2">
    <source>
        <dbReference type="ARBA" id="ARBA00022723"/>
    </source>
</evidence>
<evidence type="ECO:0000313" key="9">
    <source>
        <dbReference type="EMBL" id="MBB3170964.1"/>
    </source>
</evidence>
<dbReference type="SMART" id="SM00518">
    <property type="entry name" value="AP2Ec"/>
    <property type="match status" value="1"/>
</dbReference>
<dbReference type="InterPro" id="IPR018246">
    <property type="entry name" value="AP_endonuc_F2_Zn_BS"/>
</dbReference>
<dbReference type="PANTHER" id="PTHR21445:SF0">
    <property type="entry name" value="APURINIC-APYRIMIDINIC ENDONUCLEASE"/>
    <property type="match status" value="1"/>
</dbReference>
<comment type="function">
    <text evidence="7">Endonuclease IV plays a role in DNA repair. It cleaves phosphodiester bonds at apurinic or apyrimidinic (AP) sites, generating a 3'-hydroxyl group and a 5'-terminal sugar phosphate.</text>
</comment>
<gene>
    <name evidence="7" type="primary">nfo</name>
    <name evidence="11" type="ORF">E5982_07940</name>
    <name evidence="9" type="ORF">FHR31_000776</name>
    <name evidence="10" type="ORF">FHR31_001687</name>
</gene>
<dbReference type="Proteomes" id="UP000309454">
    <property type="component" value="Unassembled WGS sequence"/>
</dbReference>
<dbReference type="NCBIfam" id="TIGR00587">
    <property type="entry name" value="nfo"/>
    <property type="match status" value="1"/>
</dbReference>
<dbReference type="GO" id="GO:0008270">
    <property type="term" value="F:zinc ion binding"/>
    <property type="evidence" value="ECO:0007669"/>
    <property type="project" value="UniProtKB-UniRule"/>
</dbReference>
<dbReference type="GeneID" id="93357414"/>
<keyword evidence="7" id="KW-0540">Nuclease</keyword>
<keyword evidence="3 7" id="KW-0227">DNA damage</keyword>
<comment type="caution">
    <text evidence="9">The sequence shown here is derived from an EMBL/GenBank/DDBJ whole genome shotgun (WGS) entry which is preliminary data.</text>
</comment>
<feature type="binding site" evidence="7">
    <location>
        <position position="226"/>
    </location>
    <ligand>
        <name>Zn(2+)</name>
        <dbReference type="ChEBI" id="CHEBI:29105"/>
        <label>3</label>
    </ligand>
</feature>
<evidence type="ECO:0000313" key="11">
    <source>
        <dbReference type="EMBL" id="TJW09991.1"/>
    </source>
</evidence>
<dbReference type="GO" id="GO:0008833">
    <property type="term" value="F:deoxyribonuclease IV (phage-T4-induced) activity"/>
    <property type="evidence" value="ECO:0007669"/>
    <property type="project" value="UniProtKB-UniRule"/>
</dbReference>
<dbReference type="InterPro" id="IPR001719">
    <property type="entry name" value="AP_endonuc_2"/>
</dbReference>
<evidence type="ECO:0000313" key="13">
    <source>
        <dbReference type="Proteomes" id="UP000530850"/>
    </source>
</evidence>
<dbReference type="CDD" id="cd00019">
    <property type="entry name" value="AP2Ec"/>
    <property type="match status" value="1"/>
</dbReference>
<keyword evidence="6 7" id="KW-0234">DNA repair</keyword>
<accession>A0A3N0A8L4</accession>
<comment type="catalytic activity">
    <reaction evidence="7">
        <text>Endonucleolytic cleavage to 5'-phosphooligonucleotide end-products.</text>
        <dbReference type="EC" id="3.1.21.2"/>
    </reaction>
</comment>
<dbReference type="EC" id="3.1.21.2" evidence="7"/>
<reference evidence="9 13" key="2">
    <citation type="submission" date="2020-08" db="EMBL/GenBank/DDBJ databases">
        <title>Sequencing the genomes of 1000 actinobacteria strains.</title>
        <authorList>
            <person name="Klenk H.-P."/>
        </authorList>
    </citation>
    <scope>NUCLEOTIDE SEQUENCE [LARGE SCALE GENOMIC DNA]</scope>
    <source>
        <strain evidence="9 13">DSM 22242</strain>
    </source>
</reference>
<dbReference type="EMBL" id="JACHYA010000005">
    <property type="protein sequence ID" value="MBB3171861.1"/>
    <property type="molecule type" value="Genomic_DNA"/>
</dbReference>
<evidence type="ECO:0000256" key="3">
    <source>
        <dbReference type="ARBA" id="ARBA00022763"/>
    </source>
</evidence>
<feature type="domain" description="Xylose isomerase-like TIM barrel" evidence="8">
    <location>
        <begin position="20"/>
        <end position="261"/>
    </location>
</feature>
<name>A0A3N0A8L4_9ACTN</name>
<reference evidence="11 12" key="1">
    <citation type="submission" date="2019-04" db="EMBL/GenBank/DDBJ databases">
        <title>Microbes associate with the intestines of laboratory mice.</title>
        <authorList>
            <person name="Navarre W."/>
            <person name="Wong E."/>
            <person name="Huang K.C."/>
            <person name="Tropini C."/>
            <person name="Ng K."/>
            <person name="Yu B."/>
        </authorList>
    </citation>
    <scope>NUCLEOTIDE SEQUENCE [LARGE SCALE GENOMIC DNA]</scope>
    <source>
        <strain evidence="11 12">NM48_B13</strain>
    </source>
</reference>
<evidence type="ECO:0000313" key="10">
    <source>
        <dbReference type="EMBL" id="MBB3171861.1"/>
    </source>
</evidence>
<evidence type="ECO:0000256" key="7">
    <source>
        <dbReference type="HAMAP-Rule" id="MF_00152"/>
    </source>
</evidence>
<dbReference type="OrthoDB" id="9805666at2"/>
<keyword evidence="2 7" id="KW-0479">Metal-binding</keyword>
<evidence type="ECO:0000256" key="6">
    <source>
        <dbReference type="ARBA" id="ARBA00023204"/>
    </source>
</evidence>
<feature type="binding site" evidence="7">
    <location>
        <position position="256"/>
    </location>
    <ligand>
        <name>Zn(2+)</name>
        <dbReference type="ChEBI" id="CHEBI:29105"/>
        <label>2</label>
    </ligand>
</feature>
<dbReference type="GO" id="GO:0003677">
    <property type="term" value="F:DNA binding"/>
    <property type="evidence" value="ECO:0007669"/>
    <property type="project" value="InterPro"/>
</dbReference>
<dbReference type="SUPFAM" id="SSF51658">
    <property type="entry name" value="Xylose isomerase-like"/>
    <property type="match status" value="1"/>
</dbReference>
<feature type="binding site" evidence="7">
    <location>
        <position position="176"/>
    </location>
    <ligand>
        <name>Zn(2+)</name>
        <dbReference type="ChEBI" id="CHEBI:29105"/>
        <label>2</label>
    </ligand>
</feature>
<evidence type="ECO:0000259" key="8">
    <source>
        <dbReference type="Pfam" id="PF01261"/>
    </source>
</evidence>
<dbReference type="InterPro" id="IPR036237">
    <property type="entry name" value="Xyl_isomerase-like_sf"/>
</dbReference>
<evidence type="ECO:0000313" key="12">
    <source>
        <dbReference type="Proteomes" id="UP000309454"/>
    </source>
</evidence>
<dbReference type="GO" id="GO:0008081">
    <property type="term" value="F:phosphoric diester hydrolase activity"/>
    <property type="evidence" value="ECO:0007669"/>
    <property type="project" value="TreeGrafter"/>
</dbReference>
<dbReference type="HAMAP" id="MF_00152">
    <property type="entry name" value="Nfo"/>
    <property type="match status" value="1"/>
</dbReference>
<dbReference type="GO" id="GO:0003906">
    <property type="term" value="F:DNA-(apurinic or apyrimidinic site) endonuclease activity"/>
    <property type="evidence" value="ECO:0007669"/>
    <property type="project" value="TreeGrafter"/>
</dbReference>
<dbReference type="Gene3D" id="3.20.20.150">
    <property type="entry name" value="Divalent-metal-dependent TIM barrel enzymes"/>
    <property type="match status" value="1"/>
</dbReference>
<dbReference type="Pfam" id="PF01261">
    <property type="entry name" value="AP_endonuc_2"/>
    <property type="match status" value="1"/>
</dbReference>
<keyword evidence="12" id="KW-1185">Reference proteome</keyword>
<comment type="cofactor">
    <cofactor evidence="7">
        <name>Zn(2+)</name>
        <dbReference type="ChEBI" id="CHEBI:29105"/>
    </cofactor>
    <text evidence="7">Binds 3 Zn(2+) ions.</text>
</comment>
<comment type="similarity">
    <text evidence="1 7">Belongs to the AP endonuclease 2 family.</text>
</comment>
<proteinExistence type="inferred from homology"/>
<dbReference type="PROSITE" id="PS51432">
    <property type="entry name" value="AP_NUCLEASE_F2_4"/>
    <property type="match status" value="1"/>
</dbReference>
<dbReference type="InterPro" id="IPR013022">
    <property type="entry name" value="Xyl_isomerase-like_TIM-brl"/>
</dbReference>
<evidence type="ECO:0000256" key="5">
    <source>
        <dbReference type="ARBA" id="ARBA00022833"/>
    </source>
</evidence>
<evidence type="ECO:0000256" key="4">
    <source>
        <dbReference type="ARBA" id="ARBA00022801"/>
    </source>
</evidence>
<keyword evidence="4 7" id="KW-0378">Hydrolase</keyword>
<organism evidence="9 13">
    <name type="scientific">Parvibacter caecicola</name>
    <dbReference type="NCBI Taxonomy" id="747645"/>
    <lineage>
        <taxon>Bacteria</taxon>
        <taxon>Bacillati</taxon>
        <taxon>Actinomycetota</taxon>
        <taxon>Coriobacteriia</taxon>
        <taxon>Coriobacteriales</taxon>
        <taxon>Coriobacteriaceae</taxon>
        <taxon>Parvibacter</taxon>
    </lineage>
</organism>
<comment type="caution">
    <text evidence="7">Lacks conserved residue(s) required for the propagation of feature annotation.</text>
</comment>
<sequence>MLTIGCHLSRRKGFLEMAEEAVSVKANTFQYFTRNPRGGAQAQESEKDLAAYQAFAAQHGITTALAYAPYSADPATDHQATRDFAIMVYTEDLARLEQLPGHNYLIRPGSALEETPGAAMAQCAAALNEVITPQQSTRVLLDTMAGEGTQIGRSFQQLAQIIGQVKHPDHMGVCLDTAAVWAEGYDIAGHLDDVLQQFDKALGLDKLLAVHLNDSKYPCGSHVDRHARIGEGAIGFNALAALMNHPKLAGVPFYLEEPDYTLVIYEHDIARFQAAYTGK</sequence>
<feature type="binding site" evidence="7">
    <location>
        <position position="211"/>
    </location>
    <ligand>
        <name>Zn(2+)</name>
        <dbReference type="ChEBI" id="CHEBI:29105"/>
        <label>2</label>
    </ligand>
</feature>
<dbReference type="Proteomes" id="UP000530850">
    <property type="component" value="Unassembled WGS sequence"/>
</dbReference>
<keyword evidence="5 7" id="KW-0862">Zinc</keyword>
<feature type="binding site" evidence="7">
    <location>
        <position position="224"/>
    </location>
    <ligand>
        <name>Zn(2+)</name>
        <dbReference type="ChEBI" id="CHEBI:29105"/>
        <label>3</label>
    </ligand>
</feature>
<protein>
    <recommendedName>
        <fullName evidence="7">Probable endonuclease 4</fullName>
        <ecNumber evidence="7">3.1.21.2</ecNumber>
    </recommendedName>
    <alternativeName>
        <fullName evidence="7">Endodeoxyribonuclease IV</fullName>
    </alternativeName>
    <alternativeName>
        <fullName evidence="7">Endonuclease IV</fullName>
    </alternativeName>
</protein>